<dbReference type="Gene3D" id="1.25.40.20">
    <property type="entry name" value="Ankyrin repeat-containing domain"/>
    <property type="match status" value="2"/>
</dbReference>
<gene>
    <name evidence="4" type="ORF">MCOR_10253</name>
</gene>
<feature type="repeat" description="ANK" evidence="3">
    <location>
        <begin position="115"/>
        <end position="147"/>
    </location>
</feature>
<organism evidence="4 5">
    <name type="scientific">Mytilus coruscus</name>
    <name type="common">Sea mussel</name>
    <dbReference type="NCBI Taxonomy" id="42192"/>
    <lineage>
        <taxon>Eukaryota</taxon>
        <taxon>Metazoa</taxon>
        <taxon>Spiralia</taxon>
        <taxon>Lophotrochozoa</taxon>
        <taxon>Mollusca</taxon>
        <taxon>Bivalvia</taxon>
        <taxon>Autobranchia</taxon>
        <taxon>Pteriomorphia</taxon>
        <taxon>Mytilida</taxon>
        <taxon>Mytiloidea</taxon>
        <taxon>Mytilidae</taxon>
        <taxon>Mytilinae</taxon>
        <taxon>Mytilus</taxon>
    </lineage>
</organism>
<dbReference type="Proteomes" id="UP000507470">
    <property type="component" value="Unassembled WGS sequence"/>
</dbReference>
<evidence type="ECO:0000256" key="1">
    <source>
        <dbReference type="ARBA" id="ARBA00022737"/>
    </source>
</evidence>
<reference evidence="4 5" key="1">
    <citation type="submission" date="2020-06" db="EMBL/GenBank/DDBJ databases">
        <authorList>
            <person name="Li R."/>
            <person name="Bekaert M."/>
        </authorList>
    </citation>
    <scope>NUCLEOTIDE SEQUENCE [LARGE SCALE GENOMIC DNA]</scope>
    <source>
        <strain evidence="5">wild</strain>
    </source>
</reference>
<keyword evidence="5" id="KW-1185">Reference proteome</keyword>
<dbReference type="Pfam" id="PF00023">
    <property type="entry name" value="Ank"/>
    <property type="match status" value="2"/>
</dbReference>
<protein>
    <submittedName>
        <fullName evidence="4">Uncharacterized protein</fullName>
    </submittedName>
</protein>
<accession>A0A6J8AQJ5</accession>
<dbReference type="InterPro" id="IPR036770">
    <property type="entry name" value="Ankyrin_rpt-contain_sf"/>
</dbReference>
<feature type="repeat" description="ANK" evidence="3">
    <location>
        <begin position="148"/>
        <end position="180"/>
    </location>
</feature>
<keyword evidence="1" id="KW-0677">Repeat</keyword>
<keyword evidence="2 3" id="KW-0040">ANK repeat</keyword>
<feature type="repeat" description="ANK" evidence="3">
    <location>
        <begin position="181"/>
        <end position="213"/>
    </location>
</feature>
<proteinExistence type="predicted"/>
<evidence type="ECO:0000313" key="4">
    <source>
        <dbReference type="EMBL" id="CAC5371996.1"/>
    </source>
</evidence>
<feature type="repeat" description="ANK" evidence="3">
    <location>
        <begin position="52"/>
        <end position="79"/>
    </location>
</feature>
<name>A0A6J8AQJ5_MYTCO</name>
<evidence type="ECO:0000313" key="5">
    <source>
        <dbReference type="Proteomes" id="UP000507470"/>
    </source>
</evidence>
<dbReference type="SMART" id="SM00248">
    <property type="entry name" value="ANK"/>
    <property type="match status" value="6"/>
</dbReference>
<dbReference type="SUPFAM" id="SSF48403">
    <property type="entry name" value="Ankyrin repeat"/>
    <property type="match status" value="1"/>
</dbReference>
<dbReference type="OrthoDB" id="1577640at2759"/>
<evidence type="ECO:0000256" key="3">
    <source>
        <dbReference type="PROSITE-ProRule" id="PRU00023"/>
    </source>
</evidence>
<dbReference type="PROSITE" id="PS50088">
    <property type="entry name" value="ANK_REPEAT"/>
    <property type="match status" value="5"/>
</dbReference>
<dbReference type="InterPro" id="IPR002110">
    <property type="entry name" value="Ankyrin_rpt"/>
</dbReference>
<dbReference type="PANTHER" id="PTHR24171">
    <property type="entry name" value="ANKYRIN REPEAT DOMAIN-CONTAINING PROTEIN 39-RELATED"/>
    <property type="match status" value="1"/>
</dbReference>
<dbReference type="PROSITE" id="PS50297">
    <property type="entry name" value="ANK_REP_REGION"/>
    <property type="match status" value="3"/>
</dbReference>
<dbReference type="Pfam" id="PF12796">
    <property type="entry name" value="Ank_2"/>
    <property type="match status" value="1"/>
</dbReference>
<evidence type="ECO:0000256" key="2">
    <source>
        <dbReference type="ARBA" id="ARBA00023043"/>
    </source>
</evidence>
<dbReference type="AlphaFoldDB" id="A0A6J8AQJ5"/>
<dbReference type="EMBL" id="CACVKT020001833">
    <property type="protein sequence ID" value="CAC5371996.1"/>
    <property type="molecule type" value="Genomic_DNA"/>
</dbReference>
<feature type="repeat" description="ANK" evidence="3">
    <location>
        <begin position="214"/>
        <end position="246"/>
    </location>
</feature>
<sequence>MGSWPSTDTTRSNLQAEVLRAIKHDDTKFLSFIQDNSEVSAQYCQTFPQFLLHYAAQHGRVEWVKYLLEKNFNVNSLAEGKETPLHSCVRAQHNGVACAKIILKEKSDINAQNVWGHSPLMEAIIQFKFEMVDYLLSEGADVQLPDDNKTTPLHVCASYGNICYLNELLGRGADQNAQDGRGRTPLYFAINGNHKRVIEFFIQNGCNVNLYDSNFGSPLQKAVTMSNIELVQRLLKVGANTSMYNISRMGNVKLSLSELALHTVQVSVELVSPTQCEDVDLSGPEAKALRHIQCFKLLVIAHGLPVPKNIRDRIKQIVQKCKVQCLKNELLKLQTLANSMAQLSVKRPVDTLQNLSRLQCRIYLMRSKRNVIWACDQMDVPNILKNILTFKL</sequence>